<dbReference type="InterPro" id="IPR036047">
    <property type="entry name" value="F-box-like_dom_sf"/>
</dbReference>
<dbReference type="KEGG" id="egr:104414303"/>
<sequence>MSIGTRQFTFRDILRKMSKYKNPCGWNRGGRRGVTMSTLSEDDETEILLRLPVKSLLKFKSVCKPWNSLISSPYFAKTHLQISASSPRILLATNPPLSVSCESLHDDDRAGHEGTPLTQLRPPVEAPDGCRPRIVGYCDGLVCLEYDDHRIVVLWNPATGESRNIPNASCSYNRPTICGLGYDPSTDDYKILRHCSVADAYGFPEYSVFDVFALKTGSWRRVHDKHDEFNYWPEAGTYANGFLHWLVVGRDPWEHKKIVSFSMSKEKFEDALLALPEANEGTGFRVLGIAGECLLIYKSMAEVDTFMAWMMSDYGVRSSSSWMELCSVTLPNQTLNTYFYMRPLCSTRAGKIAFSSIGTTRLSMILRNVMTKRFMMEDKLDFVVYAESFVSPHGAKLQNQYVSRVKEPMERSDFIGDHSVFKEGETSYKKANSHLSSKRRKAS</sequence>
<dbReference type="AlphaFoldDB" id="A0A059B2A7"/>
<dbReference type="NCBIfam" id="TIGR01640">
    <property type="entry name" value="F_box_assoc_1"/>
    <property type="match status" value="1"/>
</dbReference>
<feature type="region of interest" description="Disordered" evidence="1">
    <location>
        <begin position="104"/>
        <end position="123"/>
    </location>
</feature>
<reference evidence="3" key="1">
    <citation type="submission" date="2013-07" db="EMBL/GenBank/DDBJ databases">
        <title>The genome of Eucalyptus grandis.</title>
        <authorList>
            <person name="Schmutz J."/>
            <person name="Hayes R."/>
            <person name="Myburg A."/>
            <person name="Tuskan G."/>
            <person name="Grattapaglia D."/>
            <person name="Rokhsar D.S."/>
        </authorList>
    </citation>
    <scope>NUCLEOTIDE SEQUENCE</scope>
    <source>
        <tissue evidence="3">Leaf extractions</tissue>
    </source>
</reference>
<dbReference type="EMBL" id="KK198760">
    <property type="protein sequence ID" value="KCW60001.1"/>
    <property type="molecule type" value="Genomic_DNA"/>
</dbReference>
<feature type="domain" description="F-box" evidence="2">
    <location>
        <begin position="39"/>
        <end position="79"/>
    </location>
</feature>
<dbReference type="InterPro" id="IPR006527">
    <property type="entry name" value="F-box-assoc_dom_typ1"/>
</dbReference>
<dbReference type="Pfam" id="PF00646">
    <property type="entry name" value="F-box"/>
    <property type="match status" value="1"/>
</dbReference>
<dbReference type="STRING" id="71139.A0A059B2A7"/>
<dbReference type="InterPro" id="IPR001810">
    <property type="entry name" value="F-box_dom"/>
</dbReference>
<evidence type="ECO:0000259" key="2">
    <source>
        <dbReference type="SMART" id="SM00256"/>
    </source>
</evidence>
<dbReference type="OrthoDB" id="591557at2759"/>
<dbReference type="CDD" id="cd22157">
    <property type="entry name" value="F-box_AtFBW1-like"/>
    <property type="match status" value="1"/>
</dbReference>
<dbReference type="InterPro" id="IPR017451">
    <property type="entry name" value="F-box-assoc_interact_dom"/>
</dbReference>
<dbReference type="SMART" id="SM00256">
    <property type="entry name" value="FBOX"/>
    <property type="match status" value="1"/>
</dbReference>
<evidence type="ECO:0000256" key="1">
    <source>
        <dbReference type="SAM" id="MobiDB-lite"/>
    </source>
</evidence>
<dbReference type="SUPFAM" id="SSF81383">
    <property type="entry name" value="F-box domain"/>
    <property type="match status" value="1"/>
</dbReference>
<dbReference type="Gene3D" id="1.20.1280.50">
    <property type="match status" value="1"/>
</dbReference>
<dbReference type="InParanoid" id="A0A059B2A7"/>
<dbReference type="eggNOG" id="ENOG502QUVH">
    <property type="taxonomic scope" value="Eukaryota"/>
</dbReference>
<dbReference type="Gramene" id="KCW60001">
    <property type="protein sequence ID" value="KCW60001"/>
    <property type="gene ID" value="EUGRSUZ_H02735"/>
</dbReference>
<dbReference type="Pfam" id="PF07734">
    <property type="entry name" value="FBA_1"/>
    <property type="match status" value="1"/>
</dbReference>
<name>A0A059B2A7_EUCGR</name>
<proteinExistence type="predicted"/>
<accession>A0A059B2A7</accession>
<evidence type="ECO:0000313" key="3">
    <source>
        <dbReference type="EMBL" id="KCW60001.1"/>
    </source>
</evidence>
<organism evidence="3">
    <name type="scientific">Eucalyptus grandis</name>
    <name type="common">Flooded gum</name>
    <dbReference type="NCBI Taxonomy" id="71139"/>
    <lineage>
        <taxon>Eukaryota</taxon>
        <taxon>Viridiplantae</taxon>
        <taxon>Streptophyta</taxon>
        <taxon>Embryophyta</taxon>
        <taxon>Tracheophyta</taxon>
        <taxon>Spermatophyta</taxon>
        <taxon>Magnoliopsida</taxon>
        <taxon>eudicotyledons</taxon>
        <taxon>Gunneridae</taxon>
        <taxon>Pentapetalae</taxon>
        <taxon>rosids</taxon>
        <taxon>malvids</taxon>
        <taxon>Myrtales</taxon>
        <taxon>Myrtaceae</taxon>
        <taxon>Myrtoideae</taxon>
        <taxon>Eucalypteae</taxon>
        <taxon>Eucalyptus</taxon>
    </lineage>
</organism>
<dbReference type="PANTHER" id="PTHR31672">
    <property type="entry name" value="BNACNNG10540D PROTEIN"/>
    <property type="match status" value="1"/>
</dbReference>
<dbReference type="OMA" id="HCRIDEC"/>
<gene>
    <name evidence="3" type="ORF">EUGRSUZ_H02735</name>
</gene>
<protein>
    <recommendedName>
        <fullName evidence="2">F-box domain-containing protein</fullName>
    </recommendedName>
</protein>
<dbReference type="InterPro" id="IPR050796">
    <property type="entry name" value="SCF_F-box_component"/>
</dbReference>
<dbReference type="PANTHER" id="PTHR31672:SF13">
    <property type="entry name" value="F-BOX PROTEIN CPR30-LIKE"/>
    <property type="match status" value="1"/>
</dbReference>